<proteinExistence type="inferred from homology"/>
<dbReference type="Gene3D" id="3.40.50.11790">
    <property type="match status" value="1"/>
</dbReference>
<dbReference type="AlphaFoldDB" id="A0A369BQM2"/>
<dbReference type="Proteomes" id="UP000253090">
    <property type="component" value="Unassembled WGS sequence"/>
</dbReference>
<gene>
    <name evidence="4" type="ORF">DFP94_101547</name>
</gene>
<evidence type="ECO:0000313" key="5">
    <source>
        <dbReference type="Proteomes" id="UP000253090"/>
    </source>
</evidence>
<accession>A0A369BQM2</accession>
<dbReference type="Gene3D" id="3.30.1370.220">
    <property type="match status" value="1"/>
</dbReference>
<feature type="domain" description="Tail sheath protein C-terminal" evidence="3">
    <location>
        <begin position="255"/>
        <end position="348"/>
    </location>
</feature>
<dbReference type="InterPro" id="IPR020287">
    <property type="entry name" value="Tail_sheath_C"/>
</dbReference>
<reference evidence="4 5" key="1">
    <citation type="submission" date="2018-07" db="EMBL/GenBank/DDBJ databases">
        <title>Genomic Encyclopedia of Type Strains, Phase III (KMG-III): the genomes of soil and plant-associated and newly described type strains.</title>
        <authorList>
            <person name="Whitman W."/>
        </authorList>
    </citation>
    <scope>NUCLEOTIDE SEQUENCE [LARGE SCALE GENOMIC DNA]</scope>
    <source>
        <strain evidence="4 5">CECT 8333</strain>
    </source>
</reference>
<evidence type="ECO:0000256" key="1">
    <source>
        <dbReference type="ARBA" id="ARBA00008005"/>
    </source>
</evidence>
<name>A0A369BQM2_9BACL</name>
<feature type="domain" description="Tail sheath protein subtilisin-like" evidence="2">
    <location>
        <begin position="96"/>
        <end position="248"/>
    </location>
</feature>
<evidence type="ECO:0000259" key="2">
    <source>
        <dbReference type="Pfam" id="PF04984"/>
    </source>
</evidence>
<dbReference type="InterPro" id="IPR035089">
    <property type="entry name" value="Phage_sheath_subtilisin"/>
</dbReference>
<dbReference type="OrthoDB" id="89060at2"/>
<evidence type="ECO:0000259" key="3">
    <source>
        <dbReference type="Pfam" id="PF17482"/>
    </source>
</evidence>
<protein>
    <submittedName>
        <fullName evidence="4">Tail sheath protein</fullName>
    </submittedName>
</protein>
<sequence>MAGGSWDPTALPVRPGLYINFVEAAAAQIRGGARGTVAIPLLAYGSNAQAKTFYTIESEKQAVDTFGLANVHSILLTLQGGAKEVLVYTMPSTPVAEDYVDMRDAFDTRQFNVFVFDGEYEVTEQAATKTWLTRNREEGKHFIAVIGGDDATDADPTVGNARTTLNKDDYIVNLISGVKIGTETFNSSEYAPWVAGLIAGTAINRSTTYAQVPADDVTKRLTNAQIKAALQAGSLVFVHDGEKVKIEQGLATSGKKIRSIRARQSISTDIMRTAADSYIGKLNNNADGQATLIVAVKAYLESLERNDVLTAPVVELDPDNPSVGDAVFLRVGYSEVDSIERIFLTINI</sequence>
<comment type="caution">
    <text evidence="4">The sequence shown here is derived from an EMBL/GenBank/DDBJ whole genome shotgun (WGS) entry which is preliminary data.</text>
</comment>
<organism evidence="4 5">
    <name type="scientific">Fontibacillus phaseoli</name>
    <dbReference type="NCBI Taxonomy" id="1416533"/>
    <lineage>
        <taxon>Bacteria</taxon>
        <taxon>Bacillati</taxon>
        <taxon>Bacillota</taxon>
        <taxon>Bacilli</taxon>
        <taxon>Bacillales</taxon>
        <taxon>Paenibacillaceae</taxon>
        <taxon>Fontibacillus</taxon>
    </lineage>
</organism>
<dbReference type="Pfam" id="PF17482">
    <property type="entry name" value="Phage_sheath_1C"/>
    <property type="match status" value="1"/>
</dbReference>
<dbReference type="RefSeq" id="WP_114494892.1">
    <property type="nucleotide sequence ID" value="NZ_QPJW01000001.1"/>
</dbReference>
<keyword evidence="5" id="KW-1185">Reference proteome</keyword>
<comment type="similarity">
    <text evidence="1">Belongs to the myoviridae tail sheath protein family.</text>
</comment>
<dbReference type="Pfam" id="PF04984">
    <property type="entry name" value="Phage_sheath_1"/>
    <property type="match status" value="1"/>
</dbReference>
<dbReference type="Gene3D" id="3.10.450.690">
    <property type="match status" value="1"/>
</dbReference>
<dbReference type="EMBL" id="QPJW01000001">
    <property type="protein sequence ID" value="RCX22958.1"/>
    <property type="molecule type" value="Genomic_DNA"/>
</dbReference>
<evidence type="ECO:0000313" key="4">
    <source>
        <dbReference type="EMBL" id="RCX22958.1"/>
    </source>
</evidence>